<dbReference type="STRING" id="349161.Dred_0801"/>
<reference evidence="2 3" key="1">
    <citation type="submission" date="2007-03" db="EMBL/GenBank/DDBJ databases">
        <title>Complete sequence of Desulfotomaculum reducens MI-1.</title>
        <authorList>
            <consortium name="US DOE Joint Genome Institute"/>
            <person name="Copeland A."/>
            <person name="Lucas S."/>
            <person name="Lapidus A."/>
            <person name="Barry K."/>
            <person name="Detter J.C."/>
            <person name="Glavina del Rio T."/>
            <person name="Hammon N."/>
            <person name="Israni S."/>
            <person name="Dalin E."/>
            <person name="Tice H."/>
            <person name="Pitluck S."/>
            <person name="Sims D."/>
            <person name="Brettin T."/>
            <person name="Bruce D."/>
            <person name="Han C."/>
            <person name="Tapia R."/>
            <person name="Schmutz J."/>
            <person name="Larimer F."/>
            <person name="Land M."/>
            <person name="Hauser L."/>
            <person name="Kyrpides N."/>
            <person name="Kim E."/>
            <person name="Tebo B.M."/>
            <person name="Richardson P."/>
        </authorList>
    </citation>
    <scope>NUCLEOTIDE SEQUENCE [LARGE SCALE GENOMIC DNA]</scope>
    <source>
        <strain evidence="2 3">MI-1</strain>
    </source>
</reference>
<evidence type="ECO:0000313" key="3">
    <source>
        <dbReference type="Proteomes" id="UP000001556"/>
    </source>
</evidence>
<protein>
    <recommendedName>
        <fullName evidence="1">CobQ/CobB/MinD/ParA nucleotide binding domain-containing protein</fullName>
    </recommendedName>
</protein>
<dbReference type="SUPFAM" id="SSF52540">
    <property type="entry name" value="P-loop containing nucleoside triphosphate hydrolases"/>
    <property type="match status" value="1"/>
</dbReference>
<dbReference type="InterPro" id="IPR027417">
    <property type="entry name" value="P-loop_NTPase"/>
</dbReference>
<gene>
    <name evidence="2" type="ordered locus">Dred_0801</name>
</gene>
<dbReference type="Pfam" id="PF01656">
    <property type="entry name" value="CbiA"/>
    <property type="match status" value="1"/>
</dbReference>
<dbReference type="KEGG" id="drm:Dred_0801"/>
<dbReference type="Gene3D" id="3.40.50.300">
    <property type="entry name" value="P-loop containing nucleotide triphosphate hydrolases"/>
    <property type="match status" value="1"/>
</dbReference>
<dbReference type="RefSeq" id="WP_011877174.1">
    <property type="nucleotide sequence ID" value="NC_009253.1"/>
</dbReference>
<evidence type="ECO:0000259" key="1">
    <source>
        <dbReference type="Pfam" id="PF01656"/>
    </source>
</evidence>
<accession>A4J2N6</accession>
<dbReference type="EMBL" id="CP000612">
    <property type="protein sequence ID" value="ABO49339.1"/>
    <property type="molecule type" value="Genomic_DNA"/>
</dbReference>
<proteinExistence type="predicted"/>
<evidence type="ECO:0000313" key="2">
    <source>
        <dbReference type="EMBL" id="ABO49339.1"/>
    </source>
</evidence>
<name>A4J2N6_DESRM</name>
<keyword evidence="3" id="KW-1185">Reference proteome</keyword>
<dbReference type="InterPro" id="IPR002586">
    <property type="entry name" value="CobQ/CobB/MinD/ParA_Nub-bd_dom"/>
</dbReference>
<feature type="domain" description="CobQ/CobB/MinD/ParA nucleotide binding" evidence="1">
    <location>
        <begin position="107"/>
        <end position="254"/>
    </location>
</feature>
<organism evidence="2 3">
    <name type="scientific">Desulforamulus reducens (strain ATCC BAA-1160 / DSM 100696 / MI-1)</name>
    <name type="common">Desulfotomaculum reducens</name>
    <dbReference type="NCBI Taxonomy" id="349161"/>
    <lineage>
        <taxon>Bacteria</taxon>
        <taxon>Bacillati</taxon>
        <taxon>Bacillota</taxon>
        <taxon>Clostridia</taxon>
        <taxon>Eubacteriales</taxon>
        <taxon>Peptococcaceae</taxon>
        <taxon>Desulforamulus</taxon>
    </lineage>
</organism>
<dbReference type="AlphaFoldDB" id="A4J2N6"/>
<dbReference type="OrthoDB" id="1807750at2"/>
<sequence>MTVIVRKCNQGGVDDPILHISDVFRTLVVAGPRNNQGMAYHNRVTSLGVASDNVIFLEKGTNWAQMVADRVIAMIAAKPVVQNEDDYWGFDSDPQPPVIKPKKIKVISILGYRGGTGRSTIAASLALHYVTAGERVTLIDLGSPPSLHRHTGAVMEMQDGVLFGSACCDVYSPASPAWAFSPEQLGAMIEDFRKNRYRRIIVDFSAQPAPGLLETVQSDRIITVVDSDIEQSVEPAMEQKNNSIFVYNKAIPETDVDLIQEYTGDSLIVIPRDVVGIQAALTAKEPAYNKSEAVATGIGALAAEIEK</sequence>
<dbReference type="Proteomes" id="UP000001556">
    <property type="component" value="Chromosome"/>
</dbReference>
<dbReference type="HOGENOM" id="CLU_796274_0_0_9"/>